<comment type="subunit">
    <text evidence="1">Self-associates forming complexes of several hundred monomers.</text>
</comment>
<keyword evidence="8" id="KW-1185">Reference proteome</keyword>
<evidence type="ECO:0000256" key="3">
    <source>
        <dbReference type="ARBA" id="ARBA00023015"/>
    </source>
</evidence>
<organism evidence="7 8">
    <name type="scientific">Aquatica leii</name>
    <dbReference type="NCBI Taxonomy" id="1421715"/>
    <lineage>
        <taxon>Eukaryota</taxon>
        <taxon>Metazoa</taxon>
        <taxon>Ecdysozoa</taxon>
        <taxon>Arthropoda</taxon>
        <taxon>Hexapoda</taxon>
        <taxon>Insecta</taxon>
        <taxon>Pterygota</taxon>
        <taxon>Neoptera</taxon>
        <taxon>Endopterygota</taxon>
        <taxon>Coleoptera</taxon>
        <taxon>Polyphaga</taxon>
        <taxon>Elateriformia</taxon>
        <taxon>Elateroidea</taxon>
        <taxon>Lampyridae</taxon>
        <taxon>Luciolinae</taxon>
        <taxon>Aquatica</taxon>
    </lineage>
</organism>
<name>A0AAN7QA84_9COLE</name>
<keyword evidence="4" id="KW-0804">Transcription</keyword>
<comment type="function">
    <text evidence="5">Involved in transvection phenomena (= synapsis-dependent gene expression), where the synaptic pairing of chromosomes carrying genes with which zeste interacts influences the expression of these genes. Zeste binds to DNA and stimulates transcription from a nearby promoter.</text>
</comment>
<evidence type="ECO:0000256" key="2">
    <source>
        <dbReference type="ARBA" id="ARBA00016807"/>
    </source>
</evidence>
<dbReference type="EMBL" id="JARPUR010000001">
    <property type="protein sequence ID" value="KAK4884960.1"/>
    <property type="molecule type" value="Genomic_DNA"/>
</dbReference>
<dbReference type="AlphaFoldDB" id="A0AAN7QA84"/>
<protein>
    <recommendedName>
        <fullName evidence="2">Regulatory protein zeste</fullName>
    </recommendedName>
</protein>
<evidence type="ECO:0000256" key="1">
    <source>
        <dbReference type="ARBA" id="ARBA00011764"/>
    </source>
</evidence>
<keyword evidence="3" id="KW-0805">Transcription regulation</keyword>
<feature type="domain" description="Myb/SANT-like DNA-binding" evidence="6">
    <location>
        <begin position="8"/>
        <end position="74"/>
    </location>
</feature>
<dbReference type="InterPro" id="IPR028002">
    <property type="entry name" value="Myb_DNA-bind_5"/>
</dbReference>
<dbReference type="Pfam" id="PF13873">
    <property type="entry name" value="Myb_DNA-bind_5"/>
    <property type="match status" value="1"/>
</dbReference>
<sequence>MAQTNKHQYCSQNQKEELVRLVTENKNLLSGKLTHQFTNKDLAKKWILIASKLNAVPGGQEDWKQWRKVFEEAITPKEKKRSVASNRLLTSATATTHLANLSKERLELEKPKFESNKVKFRLQFLIKKRVQQTVELASVGNLITNIELPYTKRR</sequence>
<accession>A0AAN7QA84</accession>
<reference evidence="8" key="1">
    <citation type="submission" date="2023-01" db="EMBL/GenBank/DDBJ databases">
        <title>Key to firefly adult light organ development and bioluminescence: homeobox transcription factors regulate luciferase expression and transportation to peroxisome.</title>
        <authorList>
            <person name="Fu X."/>
        </authorList>
    </citation>
    <scope>NUCLEOTIDE SEQUENCE [LARGE SCALE GENOMIC DNA]</scope>
</reference>
<evidence type="ECO:0000313" key="7">
    <source>
        <dbReference type="EMBL" id="KAK4884960.1"/>
    </source>
</evidence>
<evidence type="ECO:0000313" key="8">
    <source>
        <dbReference type="Proteomes" id="UP001353858"/>
    </source>
</evidence>
<comment type="caution">
    <text evidence="7">The sequence shown here is derived from an EMBL/GenBank/DDBJ whole genome shotgun (WGS) entry which is preliminary data.</text>
</comment>
<evidence type="ECO:0000256" key="5">
    <source>
        <dbReference type="ARBA" id="ARBA00025466"/>
    </source>
</evidence>
<dbReference type="Proteomes" id="UP001353858">
    <property type="component" value="Unassembled WGS sequence"/>
</dbReference>
<evidence type="ECO:0000256" key="4">
    <source>
        <dbReference type="ARBA" id="ARBA00023163"/>
    </source>
</evidence>
<gene>
    <name evidence="7" type="ORF">RN001_001231</name>
</gene>
<evidence type="ECO:0000259" key="6">
    <source>
        <dbReference type="Pfam" id="PF13873"/>
    </source>
</evidence>
<proteinExistence type="predicted"/>